<sequence length="283" mass="32436">MRVKKQKRHRKIVRFYTACYGFRPPFKVLCDGTFVHHLLVNRITPADDALSNVLGSPVKLFTTSCVLAELKNLGRSVSESLDAAQQLLTARCNHENRKRADACILELISENNPEHFFVATQEYDLRKKSLEMPGVPVIYALRNALLLEPPSAIQRAFVKTSEEERSHMNEKEYEMLKKKMKSTLTNEEQNGAFNEGLVDQNLQVQAMTKTRTARKGIDIKDKVQFKRKKAKGPNPLSCLKKKNRENRNSVQVKEKNDENDSVRSRGRKRKRSRGHRKSGESEG</sequence>
<evidence type="ECO:0000256" key="3">
    <source>
        <dbReference type="ARBA" id="ARBA00022552"/>
    </source>
</evidence>
<dbReference type="InterPro" id="IPR006984">
    <property type="entry name" value="Fcf1/UTP23"/>
</dbReference>
<evidence type="ECO:0000256" key="1">
    <source>
        <dbReference type="ARBA" id="ARBA00004604"/>
    </source>
</evidence>
<keyword evidence="4" id="KW-0539">Nucleus</keyword>
<evidence type="ECO:0000256" key="7">
    <source>
        <dbReference type="SAM" id="MobiDB-lite"/>
    </source>
</evidence>
<feature type="compositionally biased region" description="Basic and acidic residues" evidence="7">
    <location>
        <begin position="252"/>
        <end position="263"/>
    </location>
</feature>
<dbReference type="InterPro" id="IPR029060">
    <property type="entry name" value="PIN-like_dom_sf"/>
</dbReference>
<dbReference type="GO" id="GO:0006364">
    <property type="term" value="P:rRNA processing"/>
    <property type="evidence" value="ECO:0007669"/>
    <property type="project" value="UniProtKB-KW"/>
</dbReference>
<dbReference type="PANTHER" id="PTHR12416">
    <property type="entry name" value="RRNA-PROCESSING PROTEIN UTP23 HOMOLOG"/>
    <property type="match status" value="1"/>
</dbReference>
<comment type="subcellular location">
    <subcellularLocation>
        <location evidence="1">Nucleus</location>
        <location evidence="1">Nucleolus</location>
    </subcellularLocation>
</comment>
<proteinExistence type="inferred from homology"/>
<comment type="function">
    <text evidence="5">Involved in rRNA-processing and ribosome biogenesis.</text>
</comment>
<protein>
    <recommendedName>
        <fullName evidence="8">UTP23 sensor motif region domain-containing protein</fullName>
    </recommendedName>
</protein>
<keyword evidence="2" id="KW-0690">Ribosome biogenesis</keyword>
<evidence type="ECO:0000313" key="10">
    <source>
        <dbReference type="Proteomes" id="UP000796880"/>
    </source>
</evidence>
<dbReference type="Gene3D" id="3.40.50.1010">
    <property type="entry name" value="5'-nuclease"/>
    <property type="match status" value="1"/>
</dbReference>
<keyword evidence="3" id="KW-0698">rRNA processing</keyword>
<evidence type="ECO:0000256" key="6">
    <source>
        <dbReference type="ARBA" id="ARBA00038503"/>
    </source>
</evidence>
<comment type="similarity">
    <text evidence="6">Belongs to the UTP23/FCF1 family. UTP23 subfamily.</text>
</comment>
<feature type="region of interest" description="Disordered" evidence="7">
    <location>
        <begin position="209"/>
        <end position="283"/>
    </location>
</feature>
<dbReference type="Pfam" id="PF04900">
    <property type="entry name" value="Fcf1"/>
    <property type="match status" value="1"/>
</dbReference>
<evidence type="ECO:0000256" key="4">
    <source>
        <dbReference type="ARBA" id="ARBA00023242"/>
    </source>
</evidence>
<dbReference type="InterPro" id="IPR057776">
    <property type="entry name" value="UTP23_sensor"/>
</dbReference>
<dbReference type="Proteomes" id="UP000796880">
    <property type="component" value="Unassembled WGS sequence"/>
</dbReference>
<dbReference type="SUPFAM" id="SSF88723">
    <property type="entry name" value="PIN domain-like"/>
    <property type="match status" value="1"/>
</dbReference>
<keyword evidence="10" id="KW-1185">Reference proteome</keyword>
<evidence type="ECO:0000313" key="9">
    <source>
        <dbReference type="EMBL" id="KAF3452817.1"/>
    </source>
</evidence>
<feature type="compositionally biased region" description="Basic and acidic residues" evidence="7">
    <location>
        <begin position="215"/>
        <end position="224"/>
    </location>
</feature>
<organism evidence="9 10">
    <name type="scientific">Rhamnella rubrinervis</name>
    <dbReference type="NCBI Taxonomy" id="2594499"/>
    <lineage>
        <taxon>Eukaryota</taxon>
        <taxon>Viridiplantae</taxon>
        <taxon>Streptophyta</taxon>
        <taxon>Embryophyta</taxon>
        <taxon>Tracheophyta</taxon>
        <taxon>Spermatophyta</taxon>
        <taxon>Magnoliopsida</taxon>
        <taxon>eudicotyledons</taxon>
        <taxon>Gunneridae</taxon>
        <taxon>Pentapetalae</taxon>
        <taxon>rosids</taxon>
        <taxon>fabids</taxon>
        <taxon>Rosales</taxon>
        <taxon>Rhamnaceae</taxon>
        <taxon>rhamnoid group</taxon>
        <taxon>Rhamneae</taxon>
        <taxon>Rhamnella</taxon>
    </lineage>
</organism>
<name>A0A8K0HHM8_9ROSA</name>
<reference evidence="9" key="1">
    <citation type="submission" date="2020-03" db="EMBL/GenBank/DDBJ databases">
        <title>A high-quality chromosome-level genome assembly of a woody plant with both climbing and erect habits, Rhamnella rubrinervis.</title>
        <authorList>
            <person name="Lu Z."/>
            <person name="Yang Y."/>
            <person name="Zhu X."/>
            <person name="Sun Y."/>
        </authorList>
    </citation>
    <scope>NUCLEOTIDE SEQUENCE</scope>
    <source>
        <strain evidence="9">BYM</strain>
        <tissue evidence="9">Leaf</tissue>
    </source>
</reference>
<comment type="caution">
    <text evidence="9">The sequence shown here is derived from an EMBL/GenBank/DDBJ whole genome shotgun (WGS) entry which is preliminary data.</text>
</comment>
<evidence type="ECO:0000256" key="5">
    <source>
        <dbReference type="ARBA" id="ARBA00037300"/>
    </source>
</evidence>
<dbReference type="FunFam" id="3.40.50.1010:FF:000006">
    <property type="entry name" value="rRNA-processing protein UTP23 homolog"/>
    <property type="match status" value="1"/>
</dbReference>
<gene>
    <name evidence="9" type="ORF">FNV43_RR03250</name>
</gene>
<dbReference type="OrthoDB" id="25675at2759"/>
<dbReference type="CDD" id="cd08553">
    <property type="entry name" value="PIN_Fcf1-like"/>
    <property type="match status" value="1"/>
</dbReference>
<evidence type="ECO:0000259" key="8">
    <source>
        <dbReference type="Pfam" id="PF24779"/>
    </source>
</evidence>
<dbReference type="AlphaFoldDB" id="A0A8K0HHM8"/>
<dbReference type="Pfam" id="PF24779">
    <property type="entry name" value="UTP23_sensor"/>
    <property type="match status" value="1"/>
</dbReference>
<feature type="domain" description="UTP23 sensor motif region" evidence="8">
    <location>
        <begin position="225"/>
        <end position="242"/>
    </location>
</feature>
<dbReference type="EMBL" id="VOIH02000002">
    <property type="protein sequence ID" value="KAF3452817.1"/>
    <property type="molecule type" value="Genomic_DNA"/>
</dbReference>
<dbReference type="GO" id="GO:0032040">
    <property type="term" value="C:small-subunit processome"/>
    <property type="evidence" value="ECO:0007669"/>
    <property type="project" value="InterPro"/>
</dbReference>
<evidence type="ECO:0000256" key="2">
    <source>
        <dbReference type="ARBA" id="ARBA00022517"/>
    </source>
</evidence>
<feature type="compositionally biased region" description="Basic residues" evidence="7">
    <location>
        <begin position="264"/>
        <end position="276"/>
    </location>
</feature>
<accession>A0A8K0HHM8</accession>